<sequence length="65" mass="7641">MRKLVQKMNEAGYDEMTIGGFSKMLKTESIKFTRVQEILDFLGYEFKVVKKEKTETDTDMELLNI</sequence>
<name>A0A9D1FK37_9BACT</name>
<comment type="caution">
    <text evidence="1">The sequence shown here is derived from an EMBL/GenBank/DDBJ whole genome shotgun (WGS) entry which is preliminary data.</text>
</comment>
<organism evidence="1 2">
    <name type="scientific">Candidatus Galligastranaerophilus intestinavium</name>
    <dbReference type="NCBI Taxonomy" id="2840836"/>
    <lineage>
        <taxon>Bacteria</taxon>
        <taxon>Candidatus Galligastranaerophilus</taxon>
    </lineage>
</organism>
<evidence type="ECO:0000313" key="2">
    <source>
        <dbReference type="Proteomes" id="UP000886865"/>
    </source>
</evidence>
<reference evidence="1" key="2">
    <citation type="journal article" date="2021" name="PeerJ">
        <title>Extensive microbial diversity within the chicken gut microbiome revealed by metagenomics and culture.</title>
        <authorList>
            <person name="Gilroy R."/>
            <person name="Ravi A."/>
            <person name="Getino M."/>
            <person name="Pursley I."/>
            <person name="Horton D.L."/>
            <person name="Alikhan N.F."/>
            <person name="Baker D."/>
            <person name="Gharbi K."/>
            <person name="Hall N."/>
            <person name="Watson M."/>
            <person name="Adriaenssens E.M."/>
            <person name="Foster-Nyarko E."/>
            <person name="Jarju S."/>
            <person name="Secka A."/>
            <person name="Antonio M."/>
            <person name="Oren A."/>
            <person name="Chaudhuri R.R."/>
            <person name="La Ragione R."/>
            <person name="Hildebrand F."/>
            <person name="Pallen M.J."/>
        </authorList>
    </citation>
    <scope>NUCLEOTIDE SEQUENCE</scope>
    <source>
        <strain evidence="1">CHK152-2871</strain>
    </source>
</reference>
<dbReference type="EMBL" id="DVJQ01000054">
    <property type="protein sequence ID" value="HIS74670.1"/>
    <property type="molecule type" value="Genomic_DNA"/>
</dbReference>
<gene>
    <name evidence="1" type="ORF">IAA86_06590</name>
</gene>
<accession>A0A9D1FK37</accession>
<reference evidence="1" key="1">
    <citation type="submission" date="2020-10" db="EMBL/GenBank/DDBJ databases">
        <authorList>
            <person name="Gilroy R."/>
        </authorList>
    </citation>
    <scope>NUCLEOTIDE SEQUENCE</scope>
    <source>
        <strain evidence="1">CHK152-2871</strain>
    </source>
</reference>
<evidence type="ECO:0000313" key="1">
    <source>
        <dbReference type="EMBL" id="HIS74670.1"/>
    </source>
</evidence>
<dbReference type="Proteomes" id="UP000886865">
    <property type="component" value="Unassembled WGS sequence"/>
</dbReference>
<dbReference type="AlphaFoldDB" id="A0A9D1FK37"/>
<protein>
    <submittedName>
        <fullName evidence="1">Uncharacterized protein</fullName>
    </submittedName>
</protein>
<proteinExistence type="predicted"/>